<dbReference type="PANTHER" id="PTHR10039:SF14">
    <property type="entry name" value="NACHT DOMAIN-CONTAINING PROTEIN"/>
    <property type="match status" value="1"/>
</dbReference>
<evidence type="ECO:0000313" key="1">
    <source>
        <dbReference type="EMBL" id="RXW23721.1"/>
    </source>
</evidence>
<name>A0A4Q2DVF0_9AGAR</name>
<keyword evidence="2" id="KW-1185">Reference proteome</keyword>
<evidence type="ECO:0008006" key="3">
    <source>
        <dbReference type="Google" id="ProtNLM"/>
    </source>
</evidence>
<organism evidence="1 2">
    <name type="scientific">Candolleomyces aberdarensis</name>
    <dbReference type="NCBI Taxonomy" id="2316362"/>
    <lineage>
        <taxon>Eukaryota</taxon>
        <taxon>Fungi</taxon>
        <taxon>Dikarya</taxon>
        <taxon>Basidiomycota</taxon>
        <taxon>Agaricomycotina</taxon>
        <taxon>Agaricomycetes</taxon>
        <taxon>Agaricomycetidae</taxon>
        <taxon>Agaricales</taxon>
        <taxon>Agaricineae</taxon>
        <taxon>Psathyrellaceae</taxon>
        <taxon>Candolleomyces</taxon>
    </lineage>
</organism>
<accession>A0A4Q2DVF0</accession>
<dbReference type="OrthoDB" id="4760524at2759"/>
<dbReference type="STRING" id="2316362.A0A4Q2DVF0"/>
<proteinExistence type="predicted"/>
<dbReference type="AlphaFoldDB" id="A0A4Q2DVF0"/>
<dbReference type="EMBL" id="SDEE01000034">
    <property type="protein sequence ID" value="RXW23721.1"/>
    <property type="molecule type" value="Genomic_DNA"/>
</dbReference>
<reference evidence="1 2" key="1">
    <citation type="submission" date="2019-01" db="EMBL/GenBank/DDBJ databases">
        <title>Draft genome sequence of Psathyrella aberdarensis IHI B618.</title>
        <authorList>
            <person name="Buettner E."/>
            <person name="Kellner H."/>
        </authorList>
    </citation>
    <scope>NUCLEOTIDE SEQUENCE [LARGE SCALE GENOMIC DNA]</scope>
    <source>
        <strain evidence="1 2">IHI B618</strain>
    </source>
</reference>
<dbReference type="PANTHER" id="PTHR10039">
    <property type="entry name" value="AMELOGENIN"/>
    <property type="match status" value="1"/>
</dbReference>
<comment type="caution">
    <text evidence="1">The sequence shown here is derived from an EMBL/GenBank/DDBJ whole genome shotgun (WGS) entry which is preliminary data.</text>
</comment>
<gene>
    <name evidence="1" type="ORF">EST38_g2106</name>
</gene>
<evidence type="ECO:0000313" key="2">
    <source>
        <dbReference type="Proteomes" id="UP000290288"/>
    </source>
</evidence>
<sequence length="502" mass="56909">MPHRLVIIDGLDECINSDQQSRVEKQYAEDQERVQVRVLELIRTLHSHNLPLCFLILSRPEPWIKRHIESRSFQFITDTLDLYQVGDHLEDVEKFVKDELARIAESLDPQPENNEEWPGEDIVNDFLRRAGGHMLYAATVIRHIDDPYDDPLRRLQDILNYRINFNRTSDLAHSTPFSSLHELYRQIIRSCPQANQSTMVAVLEELDVVRDYFAQDTTSNALNIVDRLTGRAPGRGIKALRPLHALIRLSSNDGNSIDKTTFYYHSSFAEFLKQQPQLLPDVTLNVQKGVRRLLVGCLKSLSAITMNGQVGEEHVNFSMAYWPTLWSAWELIEDPDPSSLLRALLAVDFTPSFVQSTKNPRTSVGMMRILHNLYQPTQNFVVFCKSYPGCAPLAEDAVTHLRASAEGAFVYLMDPDNLTGHLGVFDWLAVCLESYVTSTGDCPSAFNSVVRASRGLLEKQEALFEKLEQLVQGRLPATAKMFKLARQGAEECNIHTVTSPSV</sequence>
<protein>
    <recommendedName>
        <fullName evidence="3">NACHT domain-containing protein</fullName>
    </recommendedName>
</protein>
<dbReference type="Proteomes" id="UP000290288">
    <property type="component" value="Unassembled WGS sequence"/>
</dbReference>